<name>A0A195BWV0_9HYME</name>
<protein>
    <submittedName>
        <fullName evidence="2">Uncharacterized protein</fullName>
    </submittedName>
</protein>
<accession>A0A195BWV0</accession>
<dbReference type="AlphaFoldDB" id="A0A195BWV0"/>
<proteinExistence type="predicted"/>
<dbReference type="Proteomes" id="UP000078540">
    <property type="component" value="Unassembled WGS sequence"/>
</dbReference>
<evidence type="ECO:0000256" key="1">
    <source>
        <dbReference type="SAM" id="MobiDB-lite"/>
    </source>
</evidence>
<organism evidence="2 3">
    <name type="scientific">Atta colombica</name>
    <dbReference type="NCBI Taxonomy" id="520822"/>
    <lineage>
        <taxon>Eukaryota</taxon>
        <taxon>Metazoa</taxon>
        <taxon>Ecdysozoa</taxon>
        <taxon>Arthropoda</taxon>
        <taxon>Hexapoda</taxon>
        <taxon>Insecta</taxon>
        <taxon>Pterygota</taxon>
        <taxon>Neoptera</taxon>
        <taxon>Endopterygota</taxon>
        <taxon>Hymenoptera</taxon>
        <taxon>Apocrita</taxon>
        <taxon>Aculeata</taxon>
        <taxon>Formicoidea</taxon>
        <taxon>Formicidae</taxon>
        <taxon>Myrmicinae</taxon>
        <taxon>Atta</taxon>
    </lineage>
</organism>
<sequence length="159" mass="17352">MCNATVYVPYLRCVAIVIEPLRQCVSPLPSVRLPPQRVLTPRSQSLVPVSISCLSLYLSPSFDASDDNRILSERALARTISRPICSFLQQEPLPSYTQHVHREDFGLGDPLLPVCSLVGYVHARSHAHDSRPGGRFQSGGVDEDDEENGGGGDHDDGPC</sequence>
<gene>
    <name evidence="2" type="ORF">ALC53_00891</name>
</gene>
<keyword evidence="3" id="KW-1185">Reference proteome</keyword>
<feature type="region of interest" description="Disordered" evidence="1">
    <location>
        <begin position="126"/>
        <end position="159"/>
    </location>
</feature>
<dbReference type="EMBL" id="KQ976401">
    <property type="protein sequence ID" value="KYM92436.1"/>
    <property type="molecule type" value="Genomic_DNA"/>
</dbReference>
<evidence type="ECO:0000313" key="2">
    <source>
        <dbReference type="EMBL" id="KYM92436.1"/>
    </source>
</evidence>
<dbReference type="STRING" id="520822.A0A195BWV0"/>
<evidence type="ECO:0000313" key="3">
    <source>
        <dbReference type="Proteomes" id="UP000078540"/>
    </source>
</evidence>
<reference evidence="2 3" key="1">
    <citation type="submission" date="2015-09" db="EMBL/GenBank/DDBJ databases">
        <title>Atta colombica WGS genome.</title>
        <authorList>
            <person name="Nygaard S."/>
            <person name="Hu H."/>
            <person name="Boomsma J."/>
            <person name="Zhang G."/>
        </authorList>
    </citation>
    <scope>NUCLEOTIDE SEQUENCE [LARGE SCALE GENOMIC DNA]</scope>
    <source>
        <strain evidence="2">Treedump-2</strain>
        <tissue evidence="2">Whole body</tissue>
    </source>
</reference>